<feature type="domain" description="Trigger factor C-terminal" evidence="12">
    <location>
        <begin position="263"/>
        <end position="419"/>
    </location>
</feature>
<dbReference type="AlphaFoldDB" id="A0A9X4MHD9"/>
<proteinExistence type="inferred from homology"/>
<dbReference type="SUPFAM" id="SSF109998">
    <property type="entry name" value="Triger factor/SurA peptide-binding domain-like"/>
    <property type="match status" value="1"/>
</dbReference>
<reference evidence="13" key="1">
    <citation type="journal article" date="2022" name="bioRxiv">
        <title>Thiovibrio frasassiensisgen. nov., sp. nov., an autotrophic, elemental sulfur disproportionating bacterium isolated from sulfidic karst sediment, and proposal of Thiovibrionaceae fam. nov.</title>
        <authorList>
            <person name="Aronson H."/>
            <person name="Thomas C."/>
            <person name="Bhattacharyya M."/>
            <person name="Eckstein S."/>
            <person name="Jensen S."/>
            <person name="Barco R."/>
            <person name="Macalady J."/>
            <person name="Amend J."/>
        </authorList>
    </citation>
    <scope>NUCLEOTIDE SEQUENCE</scope>
    <source>
        <strain evidence="13">RS19-109</strain>
    </source>
</reference>
<dbReference type="GO" id="GO:0043335">
    <property type="term" value="P:protein unfolding"/>
    <property type="evidence" value="ECO:0007669"/>
    <property type="project" value="TreeGrafter"/>
</dbReference>
<dbReference type="NCBIfam" id="TIGR00115">
    <property type="entry name" value="tig"/>
    <property type="match status" value="1"/>
</dbReference>
<keyword evidence="14" id="KW-1185">Reference proteome</keyword>
<evidence type="ECO:0000256" key="5">
    <source>
        <dbReference type="ARBA" id="ARBA00023110"/>
    </source>
</evidence>
<dbReference type="RefSeq" id="WP_307633349.1">
    <property type="nucleotide sequence ID" value="NZ_JAPHEH010000001.1"/>
</dbReference>
<dbReference type="Gene3D" id="1.10.3120.10">
    <property type="entry name" value="Trigger factor, C-terminal domain"/>
    <property type="match status" value="1"/>
</dbReference>
<dbReference type="InterPro" id="IPR037041">
    <property type="entry name" value="Trigger_fac_C_sf"/>
</dbReference>
<dbReference type="GO" id="GO:0015031">
    <property type="term" value="P:protein transport"/>
    <property type="evidence" value="ECO:0007669"/>
    <property type="project" value="UniProtKB-UniRule"/>
</dbReference>
<accession>A0A9X4MHD9</accession>
<dbReference type="InterPro" id="IPR008881">
    <property type="entry name" value="Trigger_fac_ribosome-bd_bac"/>
</dbReference>
<dbReference type="PANTHER" id="PTHR30560:SF3">
    <property type="entry name" value="TRIGGER FACTOR-LIKE PROTEIN TIG, CHLOROPLASTIC"/>
    <property type="match status" value="1"/>
</dbReference>
<dbReference type="Gene3D" id="3.10.50.40">
    <property type="match status" value="1"/>
</dbReference>
<dbReference type="PIRSF" id="PIRSF003095">
    <property type="entry name" value="Trigger_factor"/>
    <property type="match status" value="1"/>
</dbReference>
<comment type="caution">
    <text evidence="13">The sequence shown here is derived from an EMBL/GenBank/DDBJ whole genome shotgun (WGS) entry which is preliminary data.</text>
</comment>
<dbReference type="Pfam" id="PF00254">
    <property type="entry name" value="FKBP_C"/>
    <property type="match status" value="1"/>
</dbReference>
<dbReference type="GO" id="GO:0005737">
    <property type="term" value="C:cytoplasm"/>
    <property type="evidence" value="ECO:0007669"/>
    <property type="project" value="UniProtKB-SubCell"/>
</dbReference>
<gene>
    <name evidence="9 13" type="primary">tig</name>
    <name evidence="13" type="ORF">OLX77_09450</name>
</gene>
<dbReference type="GO" id="GO:0051083">
    <property type="term" value="P:'de novo' cotranslational protein folding"/>
    <property type="evidence" value="ECO:0007669"/>
    <property type="project" value="TreeGrafter"/>
</dbReference>
<evidence type="ECO:0000256" key="4">
    <source>
        <dbReference type="ARBA" id="ARBA00016902"/>
    </source>
</evidence>
<evidence type="ECO:0000256" key="7">
    <source>
        <dbReference type="ARBA" id="ARBA00023235"/>
    </source>
</evidence>
<dbReference type="HAMAP" id="MF_00303">
    <property type="entry name" value="Trigger_factor_Tig"/>
    <property type="match status" value="1"/>
</dbReference>
<dbReference type="EMBL" id="JAPHEH010000001">
    <property type="protein sequence ID" value="MDG4476381.1"/>
    <property type="molecule type" value="Genomic_DNA"/>
</dbReference>
<dbReference type="GO" id="GO:0051301">
    <property type="term" value="P:cell division"/>
    <property type="evidence" value="ECO:0007669"/>
    <property type="project" value="UniProtKB-KW"/>
</dbReference>
<evidence type="ECO:0000259" key="12">
    <source>
        <dbReference type="Pfam" id="PF05698"/>
    </source>
</evidence>
<dbReference type="GO" id="GO:0003755">
    <property type="term" value="F:peptidyl-prolyl cis-trans isomerase activity"/>
    <property type="evidence" value="ECO:0007669"/>
    <property type="project" value="UniProtKB-UniRule"/>
</dbReference>
<comment type="domain">
    <text evidence="9">Consists of 3 domains; the N-terminus binds the ribosome, the middle domain has PPIase activity, while the C-terminus has intrinsic chaperone activity on its own.</text>
</comment>
<dbReference type="PANTHER" id="PTHR30560">
    <property type="entry name" value="TRIGGER FACTOR CHAPERONE AND PEPTIDYL-PROLYL CIS/TRANS ISOMERASE"/>
    <property type="match status" value="1"/>
</dbReference>
<keyword evidence="7 9" id="KW-0413">Isomerase</keyword>
<protein>
    <recommendedName>
        <fullName evidence="4 9">Trigger factor</fullName>
        <shortName evidence="9">TF</shortName>
        <ecNumber evidence="3 9">5.2.1.8</ecNumber>
    </recommendedName>
    <alternativeName>
        <fullName evidence="8 9">PPIase</fullName>
    </alternativeName>
</protein>
<dbReference type="GO" id="GO:0043022">
    <property type="term" value="F:ribosome binding"/>
    <property type="evidence" value="ECO:0007669"/>
    <property type="project" value="TreeGrafter"/>
</dbReference>
<dbReference type="InterPro" id="IPR046357">
    <property type="entry name" value="PPIase_dom_sf"/>
</dbReference>
<dbReference type="SUPFAM" id="SSF54534">
    <property type="entry name" value="FKBP-like"/>
    <property type="match status" value="1"/>
</dbReference>
<dbReference type="SUPFAM" id="SSF102735">
    <property type="entry name" value="Trigger factor ribosome-binding domain"/>
    <property type="match status" value="1"/>
</dbReference>
<keyword evidence="9" id="KW-0963">Cytoplasm</keyword>
<evidence type="ECO:0000256" key="6">
    <source>
        <dbReference type="ARBA" id="ARBA00023186"/>
    </source>
</evidence>
<feature type="domain" description="PPIase FKBP-type" evidence="10">
    <location>
        <begin position="158"/>
        <end position="238"/>
    </location>
</feature>
<keyword evidence="5 9" id="KW-0697">Rotamase</keyword>
<reference evidence="13" key="2">
    <citation type="submission" date="2022-10" db="EMBL/GenBank/DDBJ databases">
        <authorList>
            <person name="Aronson H.S."/>
        </authorList>
    </citation>
    <scope>NUCLEOTIDE SEQUENCE</scope>
    <source>
        <strain evidence="13">RS19-109</strain>
    </source>
</reference>
<name>A0A9X4MHD9_9BACT</name>
<keyword evidence="6 9" id="KW-0143">Chaperone</keyword>
<dbReference type="GO" id="GO:0044183">
    <property type="term" value="F:protein folding chaperone"/>
    <property type="evidence" value="ECO:0007669"/>
    <property type="project" value="TreeGrafter"/>
</dbReference>
<dbReference type="InterPro" id="IPR036611">
    <property type="entry name" value="Trigger_fac_ribosome-bd_sf"/>
</dbReference>
<dbReference type="InterPro" id="IPR008880">
    <property type="entry name" value="Trigger_fac_C"/>
</dbReference>
<evidence type="ECO:0000256" key="2">
    <source>
        <dbReference type="ARBA" id="ARBA00005464"/>
    </source>
</evidence>
<evidence type="ECO:0000313" key="14">
    <source>
        <dbReference type="Proteomes" id="UP001154240"/>
    </source>
</evidence>
<organism evidence="13 14">
    <name type="scientific">Thiovibrio frasassiensis</name>
    <dbReference type="NCBI Taxonomy" id="2984131"/>
    <lineage>
        <taxon>Bacteria</taxon>
        <taxon>Pseudomonadati</taxon>
        <taxon>Thermodesulfobacteriota</taxon>
        <taxon>Desulfobulbia</taxon>
        <taxon>Desulfobulbales</taxon>
        <taxon>Thiovibrionaceae</taxon>
        <taxon>Thiovibrio</taxon>
    </lineage>
</organism>
<dbReference type="InterPro" id="IPR005215">
    <property type="entry name" value="Trig_fac"/>
</dbReference>
<evidence type="ECO:0000256" key="1">
    <source>
        <dbReference type="ARBA" id="ARBA00000971"/>
    </source>
</evidence>
<dbReference type="InterPro" id="IPR027304">
    <property type="entry name" value="Trigger_fact/SurA_dom_sf"/>
</dbReference>
<dbReference type="EC" id="5.2.1.8" evidence="3 9"/>
<evidence type="ECO:0000259" key="10">
    <source>
        <dbReference type="Pfam" id="PF00254"/>
    </source>
</evidence>
<keyword evidence="9" id="KW-0132">Cell division</keyword>
<evidence type="ECO:0000256" key="8">
    <source>
        <dbReference type="ARBA" id="ARBA00029986"/>
    </source>
</evidence>
<comment type="similarity">
    <text evidence="2 9">Belongs to the FKBP-type PPIase family. Tig subfamily.</text>
</comment>
<comment type="function">
    <text evidence="9">Involved in protein export. Acts as a chaperone by maintaining the newly synthesized protein in an open conformation. Functions as a peptidyl-prolyl cis-trans isomerase.</text>
</comment>
<dbReference type="Pfam" id="PF05697">
    <property type="entry name" value="Trigger_N"/>
    <property type="match status" value="1"/>
</dbReference>
<comment type="catalytic activity">
    <reaction evidence="1 9">
        <text>[protein]-peptidylproline (omega=180) = [protein]-peptidylproline (omega=0)</text>
        <dbReference type="Rhea" id="RHEA:16237"/>
        <dbReference type="Rhea" id="RHEA-COMP:10747"/>
        <dbReference type="Rhea" id="RHEA-COMP:10748"/>
        <dbReference type="ChEBI" id="CHEBI:83833"/>
        <dbReference type="ChEBI" id="CHEBI:83834"/>
        <dbReference type="EC" id="5.2.1.8"/>
    </reaction>
</comment>
<dbReference type="Pfam" id="PF05698">
    <property type="entry name" value="Trigger_C"/>
    <property type="match status" value="1"/>
</dbReference>
<dbReference type="Proteomes" id="UP001154240">
    <property type="component" value="Unassembled WGS sequence"/>
</dbReference>
<evidence type="ECO:0000256" key="9">
    <source>
        <dbReference type="HAMAP-Rule" id="MF_00303"/>
    </source>
</evidence>
<dbReference type="Gene3D" id="3.30.70.1050">
    <property type="entry name" value="Trigger factor ribosome-binding domain"/>
    <property type="match status" value="1"/>
</dbReference>
<dbReference type="InterPro" id="IPR001179">
    <property type="entry name" value="PPIase_FKBP_dom"/>
</dbReference>
<keyword evidence="9" id="KW-0131">Cell cycle</keyword>
<sequence>MQINVEDVSALTKKMTITLPEAQVAQELESTYRKLNSEVSLKGFRKGKIPRQVLEKNYGPKVEYDVAEKLIQESYFDALEKSKIDAVVHPDIREQKFAENGTFVYIAEVDVRPQFELGEYKGLEIEQAALEVTDEEIAQELEALQKQMAPLQSVEDRAIELGHLAVVDFQGYHNGNPIKQVVGENYSVDVGSGQYGKEFEEKLLGLKKGEEASQEIDFPANFANPILASKKVEFKINVKDVKERVLPPLDDEFAKEVGEEFATLEALKGHIREKKLLAKKDAQRGDLTDKLMKALIEAHEFEIPPRLVAYEIESMIKELESNLERQGMTLEAAGFNRDALVEQYKLAAQSRVKGDFLLKKVAEKEGLKLENEDIDKGFQRISEQYNMPVSEVKKYFSSRDDLLPFMAELLNEKILSFLLDAAKMKIVPAAA</sequence>
<feature type="domain" description="Trigger factor ribosome-binding bacterial" evidence="11">
    <location>
        <begin position="1"/>
        <end position="144"/>
    </location>
</feature>
<evidence type="ECO:0000256" key="3">
    <source>
        <dbReference type="ARBA" id="ARBA00013194"/>
    </source>
</evidence>
<evidence type="ECO:0000259" key="11">
    <source>
        <dbReference type="Pfam" id="PF05697"/>
    </source>
</evidence>
<evidence type="ECO:0000313" key="13">
    <source>
        <dbReference type="EMBL" id="MDG4476381.1"/>
    </source>
</evidence>
<comment type="subcellular location">
    <subcellularLocation>
        <location evidence="9">Cytoplasm</location>
    </subcellularLocation>
    <text evidence="9">About half TF is bound to the ribosome near the polypeptide exit tunnel while the other half is free in the cytoplasm.</text>
</comment>